<dbReference type="Proteomes" id="UP000784880">
    <property type="component" value="Unassembled WGS sequence"/>
</dbReference>
<evidence type="ECO:0000313" key="3">
    <source>
        <dbReference type="Proteomes" id="UP000784880"/>
    </source>
</evidence>
<keyword evidence="3" id="KW-1185">Reference proteome</keyword>
<evidence type="ECO:0008006" key="4">
    <source>
        <dbReference type="Google" id="ProtNLM"/>
    </source>
</evidence>
<evidence type="ECO:0000313" key="2">
    <source>
        <dbReference type="EMBL" id="MBU9710367.1"/>
    </source>
</evidence>
<dbReference type="RefSeq" id="WP_217064258.1">
    <property type="nucleotide sequence ID" value="NZ_JAHQCS010000021.1"/>
</dbReference>
<dbReference type="EMBL" id="JAHQCS010000021">
    <property type="protein sequence ID" value="MBU9710367.1"/>
    <property type="molecule type" value="Genomic_DNA"/>
</dbReference>
<evidence type="ECO:0000256" key="1">
    <source>
        <dbReference type="SAM" id="MobiDB-lite"/>
    </source>
</evidence>
<name>A0ABS6J9K6_9BACI</name>
<protein>
    <recommendedName>
        <fullName evidence="4">Cytochrome c domain-containing protein</fullName>
    </recommendedName>
</protein>
<sequence>MGKNGELGIPGTLLKGEAPDPYNSLNVLLDSKLRKQVIEANLNREELSTANVSGKGHEFWIDSSTGFTSEERDAVIHYLLRLSDKE</sequence>
<comment type="caution">
    <text evidence="2">The sequence shown here is derived from an EMBL/GenBank/DDBJ whole genome shotgun (WGS) entry which is preliminary data.</text>
</comment>
<organism evidence="2 3">
    <name type="scientific">Evansella tamaricis</name>
    <dbReference type="NCBI Taxonomy" id="2069301"/>
    <lineage>
        <taxon>Bacteria</taxon>
        <taxon>Bacillati</taxon>
        <taxon>Bacillota</taxon>
        <taxon>Bacilli</taxon>
        <taxon>Bacillales</taxon>
        <taxon>Bacillaceae</taxon>
        <taxon>Evansella</taxon>
    </lineage>
</organism>
<reference evidence="2 3" key="1">
    <citation type="submission" date="2021-06" db="EMBL/GenBank/DDBJ databases">
        <title>Bacillus sp. RD4P76, an endophyte from a halophyte.</title>
        <authorList>
            <person name="Sun J.-Q."/>
        </authorList>
    </citation>
    <scope>NUCLEOTIDE SEQUENCE [LARGE SCALE GENOMIC DNA]</scope>
    <source>
        <strain evidence="2 3">CGMCC 1.15917</strain>
    </source>
</reference>
<accession>A0ABS6J9K6</accession>
<feature type="region of interest" description="Disordered" evidence="1">
    <location>
        <begin position="1"/>
        <end position="21"/>
    </location>
</feature>
<proteinExistence type="predicted"/>
<gene>
    <name evidence="2" type="ORF">KS419_01130</name>
</gene>